<sequence length="84" mass="9903">MKLTILFFVIIGFFLSPVVSFPIKKEHLIKKRQYVKPSIDGIWLAEDNIYDKIFMLRISTKISKKTIQMSQMKQSNIYFTIENG</sequence>
<feature type="signal peptide" evidence="1">
    <location>
        <begin position="1"/>
        <end position="20"/>
    </location>
</feature>
<comment type="caution">
    <text evidence="2">The sequence shown here is derived from an EMBL/GenBank/DDBJ whole genome shotgun (WGS) entry which is preliminary data.</text>
</comment>
<accession>A0A3M7RQL0</accession>
<gene>
    <name evidence="2" type="ORF">BpHYR1_004903</name>
</gene>
<dbReference type="EMBL" id="REGN01002851">
    <property type="protein sequence ID" value="RNA25822.1"/>
    <property type="molecule type" value="Genomic_DNA"/>
</dbReference>
<keyword evidence="3" id="KW-1185">Reference proteome</keyword>
<organism evidence="2 3">
    <name type="scientific">Brachionus plicatilis</name>
    <name type="common">Marine rotifer</name>
    <name type="synonym">Brachionus muelleri</name>
    <dbReference type="NCBI Taxonomy" id="10195"/>
    <lineage>
        <taxon>Eukaryota</taxon>
        <taxon>Metazoa</taxon>
        <taxon>Spiralia</taxon>
        <taxon>Gnathifera</taxon>
        <taxon>Rotifera</taxon>
        <taxon>Eurotatoria</taxon>
        <taxon>Monogononta</taxon>
        <taxon>Pseudotrocha</taxon>
        <taxon>Ploima</taxon>
        <taxon>Brachionidae</taxon>
        <taxon>Brachionus</taxon>
    </lineage>
</organism>
<evidence type="ECO:0000256" key="1">
    <source>
        <dbReference type="SAM" id="SignalP"/>
    </source>
</evidence>
<reference evidence="2 3" key="1">
    <citation type="journal article" date="2018" name="Sci. Rep.">
        <title>Genomic signatures of local adaptation to the degree of environmental predictability in rotifers.</title>
        <authorList>
            <person name="Franch-Gras L."/>
            <person name="Hahn C."/>
            <person name="Garcia-Roger E.M."/>
            <person name="Carmona M.J."/>
            <person name="Serra M."/>
            <person name="Gomez A."/>
        </authorList>
    </citation>
    <scope>NUCLEOTIDE SEQUENCE [LARGE SCALE GENOMIC DNA]</scope>
    <source>
        <strain evidence="2">HYR1</strain>
    </source>
</reference>
<keyword evidence="1" id="KW-0732">Signal</keyword>
<evidence type="ECO:0000313" key="3">
    <source>
        <dbReference type="Proteomes" id="UP000276133"/>
    </source>
</evidence>
<protein>
    <submittedName>
        <fullName evidence="2">Uncharacterized protein</fullName>
    </submittedName>
</protein>
<feature type="chain" id="PRO_5018160299" evidence="1">
    <location>
        <begin position="21"/>
        <end position="84"/>
    </location>
</feature>
<dbReference type="Proteomes" id="UP000276133">
    <property type="component" value="Unassembled WGS sequence"/>
</dbReference>
<name>A0A3M7RQL0_BRAPC</name>
<dbReference type="OrthoDB" id="10488574at2759"/>
<evidence type="ECO:0000313" key="2">
    <source>
        <dbReference type="EMBL" id="RNA25822.1"/>
    </source>
</evidence>
<dbReference type="AlphaFoldDB" id="A0A3M7RQL0"/>
<proteinExistence type="predicted"/>